<dbReference type="EMBL" id="WSRP01000009">
    <property type="protein sequence ID" value="MVX56400.1"/>
    <property type="molecule type" value="Genomic_DNA"/>
</dbReference>
<feature type="region of interest" description="Disordered" evidence="1">
    <location>
        <begin position="45"/>
        <end position="131"/>
    </location>
</feature>
<comment type="caution">
    <text evidence="2">The sequence shown here is derived from an EMBL/GenBank/DDBJ whole genome shotgun (WGS) entry which is preliminary data.</text>
</comment>
<dbReference type="AlphaFoldDB" id="A0A6L6YFH9"/>
<gene>
    <name evidence="2" type="ORF">E5987_04155</name>
</gene>
<name>A0A6L6YFH9_9BURK</name>
<feature type="compositionally biased region" description="Acidic residues" evidence="1">
    <location>
        <begin position="51"/>
        <end position="90"/>
    </location>
</feature>
<evidence type="ECO:0000313" key="3">
    <source>
        <dbReference type="Proteomes" id="UP000472580"/>
    </source>
</evidence>
<reference evidence="2 3" key="1">
    <citation type="submission" date="2019-12" db="EMBL/GenBank/DDBJ databases">
        <title>Microbes associate with the intestines of laboratory mice.</title>
        <authorList>
            <person name="Navarre W."/>
            <person name="Wong E."/>
        </authorList>
    </citation>
    <scope>NUCLEOTIDE SEQUENCE [LARGE SCALE GENOMIC DNA]</scope>
    <source>
        <strain evidence="2 3">NM82_D38</strain>
    </source>
</reference>
<organism evidence="2 3">
    <name type="scientific">Parasutterella muris</name>
    <dbReference type="NCBI Taxonomy" id="2565572"/>
    <lineage>
        <taxon>Bacteria</taxon>
        <taxon>Pseudomonadati</taxon>
        <taxon>Pseudomonadota</taxon>
        <taxon>Betaproteobacteria</taxon>
        <taxon>Burkholderiales</taxon>
        <taxon>Sutterellaceae</taxon>
        <taxon>Parasutterella</taxon>
    </lineage>
</organism>
<keyword evidence="3" id="KW-1185">Reference proteome</keyword>
<proteinExistence type="predicted"/>
<evidence type="ECO:0000256" key="1">
    <source>
        <dbReference type="SAM" id="MobiDB-lite"/>
    </source>
</evidence>
<dbReference type="RefSeq" id="WP_160334833.1">
    <property type="nucleotide sequence ID" value="NZ_WSRP01000009.1"/>
</dbReference>
<protein>
    <submittedName>
        <fullName evidence="2">Uncharacterized protein</fullName>
    </submittedName>
</protein>
<accession>A0A6L6YFH9</accession>
<feature type="compositionally biased region" description="Acidic residues" evidence="1">
    <location>
        <begin position="97"/>
        <end position="131"/>
    </location>
</feature>
<sequence length="358" mass="39630">MNVYISGNTVESVIALEDDAGNPIVGVKSVVYRIIDSENNELLGPMIYVPDGEDYPEPVEPVEPEEPEEPEEPTEPTEPEESTEPEEPSEDISAQSDEVEVDETEDAGDEEPPLEDEPTEDEPVEEPEDISEVVILTDGEINTLAEEVCRDIRIICLKVTTESGGVLNLEYVYGLTVADPLVVGVNSFMTYRQAQRLAMDMSKLSNWDLMPQSQRISALMEAKAHICRLNFNFGTVQLDMSKQDYVVQAAGKPRSVKVGDIFGVYGDSVKLEDLEPEDFEKLPQKFKDALMKAQLAEADDVLTVDSIADRRRQGLILETIGEVKQMFSSVLPAQTAVSSRAMSYLARYLSTGKKLGRS</sequence>
<evidence type="ECO:0000313" key="2">
    <source>
        <dbReference type="EMBL" id="MVX56400.1"/>
    </source>
</evidence>
<dbReference type="OrthoDB" id="9157642at2"/>
<dbReference type="Proteomes" id="UP000472580">
    <property type="component" value="Unassembled WGS sequence"/>
</dbReference>